<accession>A0ABW5N213</accession>
<dbReference type="PROSITE" id="PS51257">
    <property type="entry name" value="PROKAR_LIPOPROTEIN"/>
    <property type="match status" value="1"/>
</dbReference>
<dbReference type="RefSeq" id="WP_377767608.1">
    <property type="nucleotide sequence ID" value="NZ_JBHULB010000017.1"/>
</dbReference>
<comment type="caution">
    <text evidence="1">The sequence shown here is derived from an EMBL/GenBank/DDBJ whole genome shotgun (WGS) entry which is preliminary data.</text>
</comment>
<proteinExistence type="predicted"/>
<evidence type="ECO:0000313" key="2">
    <source>
        <dbReference type="Proteomes" id="UP001597526"/>
    </source>
</evidence>
<dbReference type="EMBL" id="JBHULB010000017">
    <property type="protein sequence ID" value="MFD2588069.1"/>
    <property type="molecule type" value="Genomic_DNA"/>
</dbReference>
<evidence type="ECO:0000313" key="1">
    <source>
        <dbReference type="EMBL" id="MFD2588069.1"/>
    </source>
</evidence>
<organism evidence="1 2">
    <name type="scientific">Croceitalea marina</name>
    <dbReference type="NCBI Taxonomy" id="1775166"/>
    <lineage>
        <taxon>Bacteria</taxon>
        <taxon>Pseudomonadati</taxon>
        <taxon>Bacteroidota</taxon>
        <taxon>Flavobacteriia</taxon>
        <taxon>Flavobacteriales</taxon>
        <taxon>Flavobacteriaceae</taxon>
        <taxon>Croceitalea</taxon>
    </lineage>
</organism>
<protein>
    <submittedName>
        <fullName evidence="1">Uncharacterized protein</fullName>
    </submittedName>
</protein>
<dbReference type="Proteomes" id="UP001597526">
    <property type="component" value="Unassembled WGS sequence"/>
</dbReference>
<reference evidence="2" key="1">
    <citation type="journal article" date="2019" name="Int. J. Syst. Evol. Microbiol.">
        <title>The Global Catalogue of Microorganisms (GCM) 10K type strain sequencing project: providing services to taxonomists for standard genome sequencing and annotation.</title>
        <authorList>
            <consortium name="The Broad Institute Genomics Platform"/>
            <consortium name="The Broad Institute Genome Sequencing Center for Infectious Disease"/>
            <person name="Wu L."/>
            <person name="Ma J."/>
        </authorList>
    </citation>
    <scope>NUCLEOTIDE SEQUENCE [LARGE SCALE GENOMIC DNA]</scope>
    <source>
        <strain evidence="2">KCTC 52368</strain>
    </source>
</reference>
<keyword evidence="2" id="KW-1185">Reference proteome</keyword>
<sequence length="131" mass="14880">MRRLTFILLGALSILGCDPVSDMEADIENLTSQTLIIDVVSAIVELDTILQVAPNQTQRFQEGFDIGSTYLEPTFIDIDSIVVKNQAGEVLKVYKEDSPGKNIYNVRDWKSSEPSKRFFKYEFEILLEDLD</sequence>
<gene>
    <name evidence="1" type="ORF">ACFSQJ_14075</name>
</gene>
<name>A0ABW5N213_9FLAO</name>